<accession>A0A100XKH4</accession>
<evidence type="ECO:0000256" key="1">
    <source>
        <dbReference type="SAM" id="MobiDB-lite"/>
    </source>
</evidence>
<feature type="compositionally biased region" description="Polar residues" evidence="1">
    <location>
        <begin position="350"/>
        <end position="376"/>
    </location>
</feature>
<feature type="region of interest" description="Disordered" evidence="1">
    <location>
        <begin position="465"/>
        <end position="497"/>
    </location>
</feature>
<feature type="signal peptide" evidence="2">
    <location>
        <begin position="1"/>
        <end position="19"/>
    </location>
</feature>
<feature type="region of interest" description="Disordered" evidence="1">
    <location>
        <begin position="515"/>
        <end position="551"/>
    </location>
</feature>
<feature type="compositionally biased region" description="Low complexity" evidence="1">
    <location>
        <begin position="759"/>
        <end position="769"/>
    </location>
</feature>
<feature type="region of interest" description="Disordered" evidence="1">
    <location>
        <begin position="1268"/>
        <end position="1331"/>
    </location>
</feature>
<feature type="chain" id="PRO_5007091047" evidence="2">
    <location>
        <begin position="20"/>
        <end position="1331"/>
    </location>
</feature>
<feature type="region of interest" description="Disordered" evidence="1">
    <location>
        <begin position="759"/>
        <end position="778"/>
    </location>
</feature>
<organism evidence="3">
    <name type="scientific">Gigantidas platifrons</name>
    <dbReference type="NCBI Taxonomy" id="2830794"/>
    <lineage>
        <taxon>Eukaryota</taxon>
        <taxon>Metazoa</taxon>
        <taxon>Spiralia</taxon>
        <taxon>Lophotrochozoa</taxon>
        <taxon>Mollusca</taxon>
        <taxon>Bivalvia</taxon>
        <taxon>Autobranchia</taxon>
        <taxon>Pteriomorphia</taxon>
        <taxon>Mytilida</taxon>
        <taxon>Mytiloidea</taxon>
        <taxon>Mytilidae</taxon>
        <taxon>Bathymodiolinae</taxon>
        <taxon>Gigantidas</taxon>
    </lineage>
</organism>
<name>A0A100XKH4_9BIVA</name>
<evidence type="ECO:0000313" key="3">
    <source>
        <dbReference type="EMBL" id="JAP63238.1"/>
    </source>
</evidence>
<feature type="compositionally biased region" description="Polar residues" evidence="1">
    <location>
        <begin position="517"/>
        <end position="551"/>
    </location>
</feature>
<feature type="compositionally biased region" description="Basic and acidic residues" evidence="1">
    <location>
        <begin position="476"/>
        <end position="492"/>
    </location>
</feature>
<protein>
    <submittedName>
        <fullName evidence="3">BAPSP-3</fullName>
    </submittedName>
</protein>
<reference evidence="3" key="1">
    <citation type="submission" date="2014-11" db="EMBL/GenBank/DDBJ databases">
        <title>Direct Submission.</title>
        <authorList>
            <person name="Sun J."/>
            <person name="Qian P.-Y."/>
            <person name="Qiu J.-W."/>
        </authorList>
    </citation>
    <scope>NUCLEOTIDE SEQUENCE</scope>
</reference>
<feature type="non-terminal residue" evidence="3">
    <location>
        <position position="1331"/>
    </location>
</feature>
<feature type="region of interest" description="Disordered" evidence="1">
    <location>
        <begin position="312"/>
        <end position="376"/>
    </location>
</feature>
<keyword evidence="2" id="KW-0732">Signal</keyword>
<sequence>MIIPTPILILFSLSEGIFGQSFWSQLDAGKVDQNQGWQENQMMATNTTTPAYDPNTSTPGSTMGLESVTQPSERRKYDMRGRPNKTESAMKTLLDSITADANTASISKSSQKTIVPVQYIPVGETSVDSPIVVDAQVKYDSQPTIVEIAHNSPYGIPITFKHTSITGPLKMASSVASGKSASLSEPLPGNYNGIPVLMGQGHTSGSEASTPKTVDSNIDTITFNVIMEPVAEFKSSHSLKPFFTADTVSLERNAQETVVKKQEKSSTPEVPVQIPDIYITPLESNIKSSNADVGSKSSQMENVAFGKGSIDSTNSVSTSAAAHFPQNDLVHPPSTTLEKKGTKSEVNVADQRTSTGTGSKQSTDTWSNSGAHTTDSIAVGTDKSISNTADKTGGSFVAKLPNVEIDATKGTGEKLAPSNLVNATDKTDYTTSINTSVIDTVAMEPTDSNMGPAIASIGVNETREQLTGPANTSLSESERTLTEKTTKDRTETGTKTINGVRSSSTMVKKGELVETMEGSTAKQQLDTATTETASNIPTESTKQEQSATSPVAAVTEQTTDIVGSEKGTTEPTVLQGGKMIPESTVGTTQNIAVYTAMSLGTTSDPTVGIDTSTIVPDQAVTEVVTSDVTTRMTGTHASTIISTVDMVFQTQERTTTDANINVARESVNTAAMEQLEPAVMKTETDMSIGKQTTSSVIVGLPSESGITADSGTSSFTAEQQTGHVRTNVFVGEEGKMVPESTVGTVDTVISLTTKSDTKVGTESTTTVTDQAKEKLPSDVAMTEPQASTGLSTGDLANQTAVKMLPDVDIKVTKQSFGTATVDLAGKKTETELKDAKHASSASTTDATDTILATILTDADRNKVDKMVTGMMSTGESTTRFDNAAVLYTDKATVDGRGDITSKINVDISSNKTAETISSNDTDVQSTELKIKSSSKGTTIEKQLDLIESTSTGNVSGSPYFTNDQIDFNITLSETGDVALNLPMLSDVIVKPPAVQTFPDLISNQTDITNTSDVAHDPQLSTDDGLASVASPGGLVIGTAFDAYFQDSTVQDSPIITKTTESAKDTLLPTTEKNVILESIDRAKDQPYIDVSHDATQSELLRNTLEKSSHQSEQHISTDGVEPIAPVVEGTPPLLPSETRGLQQNIYSPKAAKLSKTSELKDAQTESTFKSAGGLVVDFDTSFTTAGLQKTKKQPDSVVTDNIPAFAYNSDKQTKQDITVFSPGSGKSARSEKTEQTTTATEPTLKITDPSTTLTEKAIETTEPVIKTTEPARTTTEPATTTTEPVTTTTEPVTTTTEPTTTTKESVTTTTEPTTTTTETTTTTTEPTTTTT</sequence>
<feature type="region of interest" description="Disordered" evidence="1">
    <location>
        <begin position="1216"/>
        <end position="1241"/>
    </location>
</feature>
<proteinExistence type="predicted"/>
<evidence type="ECO:0000256" key="2">
    <source>
        <dbReference type="SAM" id="SignalP"/>
    </source>
</evidence>
<dbReference type="EMBL" id="GBXK01000006">
    <property type="protein sequence ID" value="JAP63238.1"/>
    <property type="molecule type" value="Transcribed_RNA"/>
</dbReference>